<gene>
    <name evidence="1" type="ORF">GCM10007392_46980</name>
</gene>
<proteinExistence type="predicted"/>
<protein>
    <submittedName>
        <fullName evidence="1">Uncharacterized protein</fullName>
    </submittedName>
</protein>
<dbReference type="Proteomes" id="UP000626148">
    <property type="component" value="Unassembled WGS sequence"/>
</dbReference>
<reference evidence="1" key="1">
    <citation type="journal article" date="2014" name="Int. J. Syst. Evol. Microbiol.">
        <title>Complete genome sequence of Corynebacterium casei LMG S-19264T (=DSM 44701T), isolated from a smear-ripened cheese.</title>
        <authorList>
            <consortium name="US DOE Joint Genome Institute (JGI-PGF)"/>
            <person name="Walter F."/>
            <person name="Albersmeier A."/>
            <person name="Kalinowski J."/>
            <person name="Ruckert C."/>
        </authorList>
    </citation>
    <scope>NUCLEOTIDE SEQUENCE</scope>
    <source>
        <strain evidence="1">KCTC 22169</strain>
    </source>
</reference>
<dbReference type="EMBL" id="BMXR01000018">
    <property type="protein sequence ID" value="GGX74211.1"/>
    <property type="molecule type" value="Genomic_DNA"/>
</dbReference>
<sequence length="87" mass="9634">MTGQLQLGQPIRTMGMTLIPIGHLQIEHSEHTGAFWFHGSLDPVALVIQGPEGVIARDVEGRELCLQSLIERLPELASRLEPDPNRD</sequence>
<evidence type="ECO:0000313" key="2">
    <source>
        <dbReference type="Proteomes" id="UP000626148"/>
    </source>
</evidence>
<reference evidence="1" key="2">
    <citation type="submission" date="2020-09" db="EMBL/GenBank/DDBJ databases">
        <authorList>
            <person name="Sun Q."/>
            <person name="Kim S."/>
        </authorList>
    </citation>
    <scope>NUCLEOTIDE SEQUENCE</scope>
    <source>
        <strain evidence="1">KCTC 22169</strain>
    </source>
</reference>
<dbReference type="RefSeq" id="WP_189613434.1">
    <property type="nucleotide sequence ID" value="NZ_BMXR01000018.1"/>
</dbReference>
<dbReference type="AlphaFoldDB" id="A0A918NK74"/>
<comment type="caution">
    <text evidence="1">The sequence shown here is derived from an EMBL/GenBank/DDBJ whole genome shotgun (WGS) entry which is preliminary data.</text>
</comment>
<keyword evidence="2" id="KW-1185">Reference proteome</keyword>
<accession>A0A918NK74</accession>
<name>A0A918NK74_9GAMM</name>
<organism evidence="1 2">
    <name type="scientific">Saccharospirillum salsuginis</name>
    <dbReference type="NCBI Taxonomy" id="418750"/>
    <lineage>
        <taxon>Bacteria</taxon>
        <taxon>Pseudomonadati</taxon>
        <taxon>Pseudomonadota</taxon>
        <taxon>Gammaproteobacteria</taxon>
        <taxon>Oceanospirillales</taxon>
        <taxon>Saccharospirillaceae</taxon>
        <taxon>Saccharospirillum</taxon>
    </lineage>
</organism>
<evidence type="ECO:0000313" key="1">
    <source>
        <dbReference type="EMBL" id="GGX74211.1"/>
    </source>
</evidence>